<evidence type="ECO:0000256" key="1">
    <source>
        <dbReference type="SAM" id="MobiDB-lite"/>
    </source>
</evidence>
<proteinExistence type="predicted"/>
<organism evidence="2 3">
    <name type="scientific">Nocardia lasii</name>
    <dbReference type="NCBI Taxonomy" id="1616107"/>
    <lineage>
        <taxon>Bacteria</taxon>
        <taxon>Bacillati</taxon>
        <taxon>Actinomycetota</taxon>
        <taxon>Actinomycetes</taxon>
        <taxon>Mycobacteriales</taxon>
        <taxon>Nocardiaceae</taxon>
        <taxon>Nocardia</taxon>
    </lineage>
</organism>
<protein>
    <submittedName>
        <fullName evidence="2">Uncharacterized protein</fullName>
    </submittedName>
</protein>
<accession>A0ABW1JYT1</accession>
<evidence type="ECO:0000313" key="2">
    <source>
        <dbReference type="EMBL" id="MFC6014101.1"/>
    </source>
</evidence>
<feature type="region of interest" description="Disordered" evidence="1">
    <location>
        <begin position="1"/>
        <end position="32"/>
    </location>
</feature>
<evidence type="ECO:0000313" key="3">
    <source>
        <dbReference type="Proteomes" id="UP001596223"/>
    </source>
</evidence>
<reference evidence="3" key="1">
    <citation type="journal article" date="2019" name="Int. J. Syst. Evol. Microbiol.">
        <title>The Global Catalogue of Microorganisms (GCM) 10K type strain sequencing project: providing services to taxonomists for standard genome sequencing and annotation.</title>
        <authorList>
            <consortium name="The Broad Institute Genomics Platform"/>
            <consortium name="The Broad Institute Genome Sequencing Center for Infectious Disease"/>
            <person name="Wu L."/>
            <person name="Ma J."/>
        </authorList>
    </citation>
    <scope>NUCLEOTIDE SEQUENCE [LARGE SCALE GENOMIC DNA]</scope>
    <source>
        <strain evidence="3">CCUG 36956</strain>
    </source>
</reference>
<name>A0ABW1JYT1_9NOCA</name>
<keyword evidence="3" id="KW-1185">Reference proteome</keyword>
<dbReference type="Proteomes" id="UP001596223">
    <property type="component" value="Unassembled WGS sequence"/>
</dbReference>
<dbReference type="RefSeq" id="WP_378609302.1">
    <property type="nucleotide sequence ID" value="NZ_JBHSQN010000015.1"/>
</dbReference>
<sequence length="124" mass="13307">MYDSAGRTVASRINSEPSEASEEKGERSTPAAAYDAALTEKVMHHVLDPEKHGFGDLIEESGSREGAMRRIVDSLDDKDDLPDAGQYEVGRVINGESVTIRGAVIDGVPRISTAFIPSKYLGGN</sequence>
<comment type="caution">
    <text evidence="2">The sequence shown here is derived from an EMBL/GenBank/DDBJ whole genome shotgun (WGS) entry which is preliminary data.</text>
</comment>
<gene>
    <name evidence="2" type="ORF">ACFP3H_23850</name>
</gene>
<dbReference type="EMBL" id="JBHSQN010000015">
    <property type="protein sequence ID" value="MFC6014101.1"/>
    <property type="molecule type" value="Genomic_DNA"/>
</dbReference>